<dbReference type="Proteomes" id="UP001560019">
    <property type="component" value="Unassembled WGS sequence"/>
</dbReference>
<name>A0ABV3XVW2_9RHOB</name>
<organism evidence="1 2">
    <name type="scientific">Rhodovulum iodosum</name>
    <dbReference type="NCBI Taxonomy" id="68291"/>
    <lineage>
        <taxon>Bacteria</taxon>
        <taxon>Pseudomonadati</taxon>
        <taxon>Pseudomonadota</taxon>
        <taxon>Alphaproteobacteria</taxon>
        <taxon>Rhodobacterales</taxon>
        <taxon>Paracoccaceae</taxon>
        <taxon>Rhodovulum</taxon>
    </lineage>
</organism>
<dbReference type="EMBL" id="JBEHHI010000002">
    <property type="protein sequence ID" value="MEX5729294.1"/>
    <property type="molecule type" value="Genomic_DNA"/>
</dbReference>
<proteinExistence type="predicted"/>
<sequence length="195" mass="20163">MSEIVETAHLGHPIKAGKLPGRQDYLARAFTKGGETGGGIVAQTEGATAQAAIRALKAKLDALETARHADRRIHPDTGLAVPSTQEYETALHRAALSKAQIAMLQAHAAAGEDGLTAGALAAAAGYRGHETANALYGRAGRAIGDILALPAPQSATREGDIATMLLAFGGPADPETGHFVWVMYPELRQAVNAAL</sequence>
<dbReference type="RefSeq" id="WP_125405049.1">
    <property type="nucleotide sequence ID" value="NZ_JBEHHI010000002.1"/>
</dbReference>
<reference evidence="1 2" key="1">
    <citation type="submission" date="2024-06" db="EMBL/GenBank/DDBJ databases">
        <title>Genome of Rhodovulum iodosum, a marine photoferrotroph.</title>
        <authorList>
            <person name="Bianchini G."/>
            <person name="Nikeleit V."/>
            <person name="Kappler A."/>
            <person name="Bryce C."/>
            <person name="Sanchez-Baracaldo P."/>
        </authorList>
    </citation>
    <scope>NUCLEOTIDE SEQUENCE [LARGE SCALE GENOMIC DNA]</scope>
    <source>
        <strain evidence="1 2">UT/N1</strain>
    </source>
</reference>
<protein>
    <submittedName>
        <fullName evidence="1">Uncharacterized protein</fullName>
    </submittedName>
</protein>
<evidence type="ECO:0000313" key="1">
    <source>
        <dbReference type="EMBL" id="MEX5729294.1"/>
    </source>
</evidence>
<gene>
    <name evidence="1" type="ORF">Ga0609869_002647</name>
</gene>
<keyword evidence="2" id="KW-1185">Reference proteome</keyword>
<accession>A0ABV3XVW2</accession>
<evidence type="ECO:0000313" key="2">
    <source>
        <dbReference type="Proteomes" id="UP001560019"/>
    </source>
</evidence>
<comment type="caution">
    <text evidence="1">The sequence shown here is derived from an EMBL/GenBank/DDBJ whole genome shotgun (WGS) entry which is preliminary data.</text>
</comment>